<evidence type="ECO:0000313" key="1">
    <source>
        <dbReference type="EMBL" id="OUQ35599.1"/>
    </source>
</evidence>
<accession>A0A1Y4T074</accession>
<dbReference type="AlphaFoldDB" id="A0A1Y4T074"/>
<dbReference type="Proteomes" id="UP000195305">
    <property type="component" value="Unassembled WGS sequence"/>
</dbReference>
<dbReference type="EMBL" id="NFLJ01000007">
    <property type="protein sequence ID" value="OUQ35599.1"/>
    <property type="molecule type" value="Genomic_DNA"/>
</dbReference>
<dbReference type="Gene3D" id="3.40.30.10">
    <property type="entry name" value="Glutaredoxin"/>
    <property type="match status" value="1"/>
</dbReference>
<dbReference type="SUPFAM" id="SSF52833">
    <property type="entry name" value="Thioredoxin-like"/>
    <property type="match status" value="1"/>
</dbReference>
<dbReference type="Pfam" id="PF11009">
    <property type="entry name" value="BrxC"/>
    <property type="match status" value="1"/>
</dbReference>
<keyword evidence="2" id="KW-1185">Reference proteome</keyword>
<proteinExistence type="predicted"/>
<comment type="caution">
    <text evidence="1">The sequence shown here is derived from an EMBL/GenBank/DDBJ whole genome shotgun (WGS) entry which is preliminary data.</text>
</comment>
<sequence length="142" mass="16709">MNFIKKFAKEISVFGLVLLIFLGLFIYRQATFKDYKTISESRLTQMMKDQEDFVVVLGDSTDSTMMSYQEIMTTYTTKNRSTPFYYLDTSEIKDIDSYVEKTFDTNVSYPATFVIKDGKVVAKKEGYNQYYSLYDFIKENFK</sequence>
<dbReference type="OrthoDB" id="1650491at2"/>
<gene>
    <name evidence="1" type="ORF">B5E75_03590</name>
</gene>
<name>A0A1Y4T074_9FIRM</name>
<protein>
    <submittedName>
        <fullName evidence="1">Uncharacterized protein</fullName>
    </submittedName>
</protein>
<dbReference type="InterPro" id="IPR036249">
    <property type="entry name" value="Thioredoxin-like_sf"/>
</dbReference>
<reference evidence="1 2" key="1">
    <citation type="journal article" date="2018" name="BMC Genomics">
        <title>Whole genome sequencing and function prediction of 133 gut anaerobes isolated from chicken caecum in pure cultures.</title>
        <authorList>
            <person name="Medvecky M."/>
            <person name="Cejkova D."/>
            <person name="Polansky O."/>
            <person name="Karasova D."/>
            <person name="Kubasova T."/>
            <person name="Cizek A."/>
            <person name="Rychlik I."/>
        </authorList>
    </citation>
    <scope>NUCLEOTIDE SEQUENCE [LARGE SCALE GENOMIC DNA]</scope>
    <source>
        <strain evidence="1 2">An13</strain>
    </source>
</reference>
<organism evidence="1 2">
    <name type="scientific">Massilimicrobiota timonensis</name>
    <dbReference type="NCBI Taxonomy" id="1776392"/>
    <lineage>
        <taxon>Bacteria</taxon>
        <taxon>Bacillati</taxon>
        <taxon>Bacillota</taxon>
        <taxon>Erysipelotrichia</taxon>
        <taxon>Erysipelotrichales</taxon>
        <taxon>Erysipelotrichaceae</taxon>
        <taxon>Massilimicrobiota</taxon>
    </lineage>
</organism>
<evidence type="ECO:0000313" key="2">
    <source>
        <dbReference type="Proteomes" id="UP000195305"/>
    </source>
</evidence>
<dbReference type="RefSeq" id="WP_087357414.1">
    <property type="nucleotide sequence ID" value="NZ_NFLJ01000007.1"/>
</dbReference>
<dbReference type="InterPro" id="IPR022551">
    <property type="entry name" value="BrxC"/>
</dbReference>